<dbReference type="GeneID" id="69809433"/>
<evidence type="ECO:0000256" key="5">
    <source>
        <dbReference type="SAM" id="MobiDB-lite"/>
    </source>
</evidence>
<protein>
    <submittedName>
        <fullName evidence="7">ABC transporter ATP-binding protein</fullName>
    </submittedName>
</protein>
<dbReference type="GO" id="GO:0016887">
    <property type="term" value="F:ATP hydrolysis activity"/>
    <property type="evidence" value="ECO:0007669"/>
    <property type="project" value="InterPro"/>
</dbReference>
<dbReference type="Proteomes" id="UP001272987">
    <property type="component" value="Unassembled WGS sequence"/>
</dbReference>
<keyword evidence="2" id="KW-0813">Transport</keyword>
<dbReference type="GO" id="GO:0005524">
    <property type="term" value="F:ATP binding"/>
    <property type="evidence" value="ECO:0007669"/>
    <property type="project" value="UniProtKB-KW"/>
</dbReference>
<evidence type="ECO:0000256" key="2">
    <source>
        <dbReference type="ARBA" id="ARBA00022448"/>
    </source>
</evidence>
<comment type="similarity">
    <text evidence="1">Belongs to the ABC transporter superfamily.</text>
</comment>
<feature type="compositionally biased region" description="Pro residues" evidence="5">
    <location>
        <begin position="381"/>
        <end position="393"/>
    </location>
</feature>
<dbReference type="CDD" id="cd03257">
    <property type="entry name" value="ABC_NikE_OppD_transporters"/>
    <property type="match status" value="2"/>
</dbReference>
<evidence type="ECO:0000256" key="1">
    <source>
        <dbReference type="ARBA" id="ARBA00005417"/>
    </source>
</evidence>
<dbReference type="Pfam" id="PF00005">
    <property type="entry name" value="ABC_tran"/>
    <property type="match status" value="2"/>
</dbReference>
<dbReference type="PANTHER" id="PTHR43776:SF7">
    <property type="entry name" value="D,D-DIPEPTIDE TRANSPORT ATP-BINDING PROTEIN DDPF-RELATED"/>
    <property type="match status" value="1"/>
</dbReference>
<dbReference type="Proteomes" id="UP001282288">
    <property type="component" value="Unassembled WGS sequence"/>
</dbReference>
<dbReference type="InterPro" id="IPR003439">
    <property type="entry name" value="ABC_transporter-like_ATP-bd"/>
</dbReference>
<evidence type="ECO:0000313" key="9">
    <source>
        <dbReference type="Proteomes" id="UP001272987"/>
    </source>
</evidence>
<keyword evidence="4 7" id="KW-0067">ATP-binding</keyword>
<evidence type="ECO:0000259" key="6">
    <source>
        <dbReference type="PROSITE" id="PS50893"/>
    </source>
</evidence>
<keyword evidence="9" id="KW-1185">Reference proteome</keyword>
<dbReference type="Pfam" id="PF08352">
    <property type="entry name" value="oligo_HPY"/>
    <property type="match status" value="2"/>
</dbReference>
<evidence type="ECO:0000313" key="7">
    <source>
        <dbReference type="EMBL" id="MDX2964472.1"/>
    </source>
</evidence>
<dbReference type="PROSITE" id="PS00211">
    <property type="entry name" value="ABC_TRANSPORTER_1"/>
    <property type="match status" value="2"/>
</dbReference>
<dbReference type="InterPro" id="IPR027417">
    <property type="entry name" value="P-loop_NTPase"/>
</dbReference>
<feature type="domain" description="ABC transporter" evidence="6">
    <location>
        <begin position="27"/>
        <end position="275"/>
    </location>
</feature>
<evidence type="ECO:0000256" key="3">
    <source>
        <dbReference type="ARBA" id="ARBA00022741"/>
    </source>
</evidence>
<feature type="region of interest" description="Disordered" evidence="5">
    <location>
        <begin position="266"/>
        <end position="396"/>
    </location>
</feature>
<dbReference type="SUPFAM" id="SSF52540">
    <property type="entry name" value="P-loop containing nucleoside triphosphate hydrolases"/>
    <property type="match status" value="2"/>
</dbReference>
<dbReference type="GO" id="GO:0015833">
    <property type="term" value="P:peptide transport"/>
    <property type="evidence" value="ECO:0007669"/>
    <property type="project" value="InterPro"/>
</dbReference>
<keyword evidence="3" id="KW-0547">Nucleotide-binding</keyword>
<dbReference type="RefSeq" id="WP_010361000.1">
    <property type="nucleotide sequence ID" value="NZ_BCMK01000008.1"/>
</dbReference>
<dbReference type="Gene3D" id="3.40.50.300">
    <property type="entry name" value="P-loop containing nucleotide triphosphate hydrolases"/>
    <property type="match status" value="2"/>
</dbReference>
<dbReference type="NCBIfam" id="NF008453">
    <property type="entry name" value="PRK11308.1"/>
    <property type="match status" value="2"/>
</dbReference>
<dbReference type="InterPro" id="IPR050319">
    <property type="entry name" value="ABC_transp_ATP-bind"/>
</dbReference>
<dbReference type="GO" id="GO:0055085">
    <property type="term" value="P:transmembrane transport"/>
    <property type="evidence" value="ECO:0007669"/>
    <property type="project" value="UniProtKB-ARBA"/>
</dbReference>
<evidence type="ECO:0000256" key="4">
    <source>
        <dbReference type="ARBA" id="ARBA00022840"/>
    </source>
</evidence>
<dbReference type="AlphaFoldDB" id="A0AAP6EIR9"/>
<evidence type="ECO:0000313" key="10">
    <source>
        <dbReference type="Proteomes" id="UP001282288"/>
    </source>
</evidence>
<reference evidence="7 9" key="1">
    <citation type="journal article" date="2023" name="Microb. Genom.">
        <title>Mesoterricola silvestris gen. nov., sp. nov., Mesoterricola sediminis sp. nov., Geothrix oryzae sp. nov., Geothrix edaphica sp. nov., Geothrix rubra sp. nov., and Geothrix limicola sp. nov., six novel members of Acidobacteriota isolated from soils.</title>
        <authorList>
            <person name="Weisberg A.J."/>
            <person name="Pearce E."/>
            <person name="Kramer C.G."/>
            <person name="Chang J.H."/>
            <person name="Clarke C.R."/>
        </authorList>
    </citation>
    <scope>NUCLEOTIDE SEQUENCE</scope>
    <source>
        <strain evidence="8 9">NB05-1H</strain>
        <strain evidence="7">NRRL_B-16521</strain>
    </source>
</reference>
<dbReference type="SMART" id="SM00382">
    <property type="entry name" value="AAA"/>
    <property type="match status" value="2"/>
</dbReference>
<organism evidence="7 10">
    <name type="scientific">Streptomyces acidiscabies</name>
    <dbReference type="NCBI Taxonomy" id="42234"/>
    <lineage>
        <taxon>Bacteria</taxon>
        <taxon>Bacillati</taxon>
        <taxon>Actinomycetota</taxon>
        <taxon>Actinomycetes</taxon>
        <taxon>Kitasatosporales</taxon>
        <taxon>Streptomycetaceae</taxon>
        <taxon>Streptomyces</taxon>
    </lineage>
</organism>
<comment type="caution">
    <text evidence="7">The sequence shown here is derived from an EMBL/GenBank/DDBJ whole genome shotgun (WGS) entry which is preliminary data.</text>
</comment>
<feature type="domain" description="ABC transporter" evidence="6">
    <location>
        <begin position="394"/>
        <end position="643"/>
    </location>
</feature>
<proteinExistence type="inferred from homology"/>
<dbReference type="EMBL" id="JARAWC010000031">
    <property type="protein sequence ID" value="MDX2964472.1"/>
    <property type="molecule type" value="Genomic_DNA"/>
</dbReference>
<dbReference type="NCBIfam" id="NF007739">
    <property type="entry name" value="PRK10419.1"/>
    <property type="match status" value="2"/>
</dbReference>
<dbReference type="EMBL" id="JARAWP010000019">
    <property type="protein sequence ID" value="MDX3022064.1"/>
    <property type="molecule type" value="Genomic_DNA"/>
</dbReference>
<dbReference type="InterPro" id="IPR003593">
    <property type="entry name" value="AAA+_ATPase"/>
</dbReference>
<name>A0AAP6EIR9_9ACTN</name>
<dbReference type="InterPro" id="IPR013563">
    <property type="entry name" value="Oligopep_ABC_C"/>
</dbReference>
<evidence type="ECO:0000313" key="8">
    <source>
        <dbReference type="EMBL" id="MDX3022064.1"/>
    </source>
</evidence>
<sequence>MKPMEPVGDVGVGVVGSVSVAAPLLVVEGLRIGYRTASGTHLAVDGLDLTARAGQITALVGESGSGKSSTAHALIGLLPVGGTVLGGSVRLQDEELTGLGERGWREVRGRRIGLIPQDPGVSLDPVKPVGAQVAEVLRVHGLATRRDTPGRAVELLAEAGLPDPAQRARQYPHELSGGMRQRVLIAIATAARPRLLIADEPTSALDVTVQRRLLDHLQKLVTTTDTAMLLITHDLAVVADRAQHVVVMSEGRVVETGPVEQVLTQPQHPYTRGLLSDAPTLAARPSRGRSRTVVPAPAGADGPGDTPTITAGRRSGATGSAQAGAEALGSVNGPGDAPPATARPPRPRSGAVSGDVPPLAARHPRRSRAAEPASADARQDPPAPGEPTPPPPLLRVTGLTRAFPVRGPVLARRHTRTAVDGVGFELARGETLGLVGESGSGKSTTARMVLGLERADSGAVLLDGVDVTAVRGAARRALHRRIQLVYQNPYASLNPRFTVGELITEPLRNHRIGNRAQWDGTVRRLLDDVALPAGTERRKAAELSGGQRQRVAIARALALGPELLVCDEPVSALDVTVQARILELLAGLQERHGLSYLFISHDLAVVAQVSDRIAVMRDGRIVESGPADELLRSPRHPYTRELLAAVPGSGTTKDTPWS</sequence>
<accession>A0AAP6EIR9</accession>
<dbReference type="PROSITE" id="PS50893">
    <property type="entry name" value="ABC_TRANSPORTER_2"/>
    <property type="match status" value="2"/>
</dbReference>
<dbReference type="InterPro" id="IPR017871">
    <property type="entry name" value="ABC_transporter-like_CS"/>
</dbReference>
<dbReference type="PANTHER" id="PTHR43776">
    <property type="entry name" value="TRANSPORT ATP-BINDING PROTEIN"/>
    <property type="match status" value="1"/>
</dbReference>
<gene>
    <name evidence="7" type="ORF">PV399_32855</name>
    <name evidence="8" type="ORF">PV666_29855</name>
</gene>